<comment type="caution">
    <text evidence="3">The sequence shown here is derived from an EMBL/GenBank/DDBJ whole genome shotgun (WGS) entry which is preliminary data.</text>
</comment>
<sequence>MRSILLFFVLVNAVCFGQKNESYLIKQELFLGNKLANSKSTYVAVSSNKTVSKKVFPLEINTKAITFTGPDRQFIFSSLCPDSNLNVLNSSALADILVQLQQPIYFNFQGRETIVDTTSLKREIRAKALHWELTDDVVAMVANNMTVVAAVLSQELNHAYINKDFLKRLQVEPQLVESKRYSMTKSDKHKVYLTFRDTSQQLEGELVIAKKGCKLISLNQRPYTFDNRPVLSTTNIQQLETIMHPTYDETYAEMLLSSSFVSKKLLTDGAVDSVKVVEYIKKYDAIFPNDKFFVQKKLNLLQQIKDDKQYDLTLKNTPVNLLAGTHHLSNLLYRGELSKDKFMALIPLLDKEKKYNWIQNSLYQGYAPSKEYLSAGEQIELLLNGFSEVEKQYIYPMVLWQRIEDQDNDLPQSRSLFNELMGLNADYWTNGNAGRYALMAFKRLSTIDAQYGRQMLNDIIAKLTTLYNTDQTERKDVTRAHLATAYYFAYQLIHKNDRSEALAYLEKAALYSPKKDAEIAYDSYYDTNFLKAKNNYSEDYLTELASTGQKDAALSKYIKEFLTVQGTSYRGLRDFYQHYYSDQKFSEFFMQKVVSQLPDAPNFILSNLQNGQTTKDDLKGKWTLVDFWGTWCGPCVAEMPKLNNFYEQLKIDKERAQRIGFVSIACSDTKDKVKNFIAKNNYTIPVLMSDNRVERDFNVQGYPSKYILTPAGKLIAMPFGFDWRQLLEEIAVF</sequence>
<organism evidence="3 4">
    <name type="scientific">Sphingobacterium zeae</name>
    <dbReference type="NCBI Taxonomy" id="1776859"/>
    <lineage>
        <taxon>Bacteria</taxon>
        <taxon>Pseudomonadati</taxon>
        <taxon>Bacteroidota</taxon>
        <taxon>Sphingobacteriia</taxon>
        <taxon>Sphingobacteriales</taxon>
        <taxon>Sphingobacteriaceae</taxon>
        <taxon>Sphingobacterium</taxon>
    </lineage>
</organism>
<dbReference type="GO" id="GO:0016853">
    <property type="term" value="F:isomerase activity"/>
    <property type="evidence" value="ECO:0007669"/>
    <property type="project" value="UniProtKB-KW"/>
</dbReference>
<dbReference type="InterPro" id="IPR050553">
    <property type="entry name" value="Thioredoxin_ResA/DsbE_sf"/>
</dbReference>
<keyword evidence="4" id="KW-1185">Reference proteome</keyword>
<dbReference type="RefSeq" id="WP_307187114.1">
    <property type="nucleotide sequence ID" value="NZ_JAUTBA010000001.1"/>
</dbReference>
<protein>
    <submittedName>
        <fullName evidence="3">Thiol-disulfide isomerase/thioredoxin</fullName>
    </submittedName>
</protein>
<keyword evidence="1" id="KW-0676">Redox-active center</keyword>
<evidence type="ECO:0000259" key="2">
    <source>
        <dbReference type="PROSITE" id="PS51352"/>
    </source>
</evidence>
<keyword evidence="3" id="KW-0413">Isomerase</keyword>
<proteinExistence type="predicted"/>
<dbReference type="PANTHER" id="PTHR42852:SF13">
    <property type="entry name" value="PROTEIN DIPZ"/>
    <property type="match status" value="1"/>
</dbReference>
<dbReference type="Proteomes" id="UP001244640">
    <property type="component" value="Unassembled WGS sequence"/>
</dbReference>
<dbReference type="Pfam" id="PF00578">
    <property type="entry name" value="AhpC-TSA"/>
    <property type="match status" value="1"/>
</dbReference>
<dbReference type="EMBL" id="JAUTBA010000001">
    <property type="protein sequence ID" value="MDQ1151653.1"/>
    <property type="molecule type" value="Genomic_DNA"/>
</dbReference>
<dbReference type="Gene3D" id="3.40.30.10">
    <property type="entry name" value="Glutaredoxin"/>
    <property type="match status" value="1"/>
</dbReference>
<name>A0ABU0U9Y6_9SPHI</name>
<accession>A0ABU0U9Y6</accession>
<gene>
    <name evidence="3" type="ORF">QE382_003637</name>
</gene>
<dbReference type="SUPFAM" id="SSF52833">
    <property type="entry name" value="Thioredoxin-like"/>
    <property type="match status" value="1"/>
</dbReference>
<reference evidence="3 4" key="1">
    <citation type="submission" date="2023-07" db="EMBL/GenBank/DDBJ databases">
        <title>Functional and genomic diversity of the sorghum phyllosphere microbiome.</title>
        <authorList>
            <person name="Shade A."/>
        </authorList>
    </citation>
    <scope>NUCLEOTIDE SEQUENCE [LARGE SCALE GENOMIC DNA]</scope>
    <source>
        <strain evidence="3 4">SORGH_AS_0892</strain>
    </source>
</reference>
<feature type="domain" description="Thioredoxin" evidence="2">
    <location>
        <begin position="594"/>
        <end position="733"/>
    </location>
</feature>
<dbReference type="CDD" id="cd02966">
    <property type="entry name" value="TlpA_like_family"/>
    <property type="match status" value="1"/>
</dbReference>
<dbReference type="PANTHER" id="PTHR42852">
    <property type="entry name" value="THIOL:DISULFIDE INTERCHANGE PROTEIN DSBE"/>
    <property type="match status" value="1"/>
</dbReference>
<dbReference type="InterPro" id="IPR013766">
    <property type="entry name" value="Thioredoxin_domain"/>
</dbReference>
<evidence type="ECO:0000256" key="1">
    <source>
        <dbReference type="ARBA" id="ARBA00023284"/>
    </source>
</evidence>
<dbReference type="PROSITE" id="PS00194">
    <property type="entry name" value="THIOREDOXIN_1"/>
    <property type="match status" value="1"/>
</dbReference>
<dbReference type="InterPro" id="IPR036249">
    <property type="entry name" value="Thioredoxin-like_sf"/>
</dbReference>
<evidence type="ECO:0000313" key="4">
    <source>
        <dbReference type="Proteomes" id="UP001244640"/>
    </source>
</evidence>
<dbReference type="InterPro" id="IPR000866">
    <property type="entry name" value="AhpC/TSA"/>
</dbReference>
<dbReference type="PROSITE" id="PS51352">
    <property type="entry name" value="THIOREDOXIN_2"/>
    <property type="match status" value="1"/>
</dbReference>
<dbReference type="InterPro" id="IPR017937">
    <property type="entry name" value="Thioredoxin_CS"/>
</dbReference>
<evidence type="ECO:0000313" key="3">
    <source>
        <dbReference type="EMBL" id="MDQ1151653.1"/>
    </source>
</evidence>